<dbReference type="EMBL" id="KV921333">
    <property type="protein sequence ID" value="ORE18294.1"/>
    <property type="molecule type" value="Genomic_DNA"/>
</dbReference>
<feature type="chain" id="PRO_5013275862" evidence="1">
    <location>
        <begin position="19"/>
        <end position="78"/>
    </location>
</feature>
<keyword evidence="1" id="KW-0732">Signal</keyword>
<feature type="signal peptide" evidence="1">
    <location>
        <begin position="1"/>
        <end position="18"/>
    </location>
</feature>
<protein>
    <submittedName>
        <fullName evidence="2">Uncharacterized protein</fullName>
    </submittedName>
</protein>
<organism evidence="2 3">
    <name type="scientific">Rhizopus microsporus</name>
    <dbReference type="NCBI Taxonomy" id="58291"/>
    <lineage>
        <taxon>Eukaryota</taxon>
        <taxon>Fungi</taxon>
        <taxon>Fungi incertae sedis</taxon>
        <taxon>Mucoromycota</taxon>
        <taxon>Mucoromycotina</taxon>
        <taxon>Mucoromycetes</taxon>
        <taxon>Mucorales</taxon>
        <taxon>Mucorineae</taxon>
        <taxon>Rhizopodaceae</taxon>
        <taxon>Rhizopus</taxon>
    </lineage>
</organism>
<reference evidence="2 3" key="1">
    <citation type="journal article" date="2016" name="Proc. Natl. Acad. Sci. U.S.A.">
        <title>Lipid metabolic changes in an early divergent fungus govern the establishment of a mutualistic symbiosis with endobacteria.</title>
        <authorList>
            <person name="Lastovetsky O.A."/>
            <person name="Gaspar M.L."/>
            <person name="Mondo S.J."/>
            <person name="LaButti K.M."/>
            <person name="Sandor L."/>
            <person name="Grigoriev I.V."/>
            <person name="Henry S.A."/>
            <person name="Pawlowska T.E."/>
        </authorList>
    </citation>
    <scope>NUCLEOTIDE SEQUENCE [LARGE SCALE GENOMIC DNA]</scope>
    <source>
        <strain evidence="2 3">ATCC 11559</strain>
    </source>
</reference>
<sequence>MQSMVLVILGLKASDSVAFWTYGKKKKEEISLLGYQKKKTIYLALKKEKISTCPLGYQKKNLYLFKALSLWKLNHCLL</sequence>
<evidence type="ECO:0000313" key="3">
    <source>
        <dbReference type="Proteomes" id="UP000242381"/>
    </source>
</evidence>
<accession>A0A1X0S220</accession>
<name>A0A1X0S220_RHIZD</name>
<dbReference type="AlphaFoldDB" id="A0A1X0S220"/>
<evidence type="ECO:0000256" key="1">
    <source>
        <dbReference type="SAM" id="SignalP"/>
    </source>
</evidence>
<proteinExistence type="predicted"/>
<dbReference type="Proteomes" id="UP000242381">
    <property type="component" value="Unassembled WGS sequence"/>
</dbReference>
<gene>
    <name evidence="2" type="ORF">BCV71DRAFT_117078</name>
</gene>
<evidence type="ECO:0000313" key="2">
    <source>
        <dbReference type="EMBL" id="ORE18294.1"/>
    </source>
</evidence>